<dbReference type="NCBIfam" id="TIGR01798">
    <property type="entry name" value="cit_synth_I"/>
    <property type="match status" value="1"/>
</dbReference>
<dbReference type="GO" id="GO:0006099">
    <property type="term" value="P:tricarboxylic acid cycle"/>
    <property type="evidence" value="ECO:0007669"/>
    <property type="project" value="UniProtKB-UniRule"/>
</dbReference>
<dbReference type="CDD" id="cd06114">
    <property type="entry name" value="EcCS_like"/>
    <property type="match status" value="1"/>
</dbReference>
<comment type="similarity">
    <text evidence="2 7 10">Belongs to the citrate synthase family.</text>
</comment>
<keyword evidence="3 9" id="KW-0816">Tricarboxylic acid cycle</keyword>
<evidence type="ECO:0000256" key="1">
    <source>
        <dbReference type="ARBA" id="ARBA00004751"/>
    </source>
</evidence>
<evidence type="ECO:0000256" key="7">
    <source>
        <dbReference type="PIRNR" id="PIRNR001369"/>
    </source>
</evidence>
<evidence type="ECO:0000313" key="11">
    <source>
        <dbReference type="EMBL" id="CAI9120504.1"/>
    </source>
</evidence>
<dbReference type="GO" id="GO:0005737">
    <property type="term" value="C:cytoplasm"/>
    <property type="evidence" value="ECO:0007669"/>
    <property type="project" value="InterPro"/>
</dbReference>
<accession>A0AA35UVZ4</accession>
<comment type="catalytic activity">
    <reaction evidence="5 9">
        <text>oxaloacetate + acetyl-CoA + H2O = citrate + CoA + H(+)</text>
        <dbReference type="Rhea" id="RHEA:16845"/>
        <dbReference type="ChEBI" id="CHEBI:15377"/>
        <dbReference type="ChEBI" id="CHEBI:15378"/>
        <dbReference type="ChEBI" id="CHEBI:16452"/>
        <dbReference type="ChEBI" id="CHEBI:16947"/>
        <dbReference type="ChEBI" id="CHEBI:57287"/>
        <dbReference type="ChEBI" id="CHEBI:57288"/>
        <dbReference type="EC" id="2.3.3.16"/>
    </reaction>
</comment>
<dbReference type="InterPro" id="IPR024176">
    <property type="entry name" value="Citrate_synthase_bac-typ"/>
</dbReference>
<dbReference type="PANTHER" id="PTHR42871">
    <property type="entry name" value="CITRATE SYNTHASE"/>
    <property type="match status" value="1"/>
</dbReference>
<dbReference type="FunFam" id="1.10.230.10:FF:000002">
    <property type="entry name" value="Citrate synthase"/>
    <property type="match status" value="1"/>
</dbReference>
<keyword evidence="12" id="KW-1185">Reference proteome</keyword>
<dbReference type="Proteomes" id="UP001176960">
    <property type="component" value="Unassembled WGS sequence"/>
</dbReference>
<dbReference type="Pfam" id="PF00285">
    <property type="entry name" value="Citrate_synt"/>
    <property type="match status" value="1"/>
</dbReference>
<evidence type="ECO:0000256" key="9">
    <source>
        <dbReference type="RuleBase" id="RU003370"/>
    </source>
</evidence>
<dbReference type="Gene3D" id="2.20.28.60">
    <property type="match status" value="1"/>
</dbReference>
<evidence type="ECO:0000256" key="6">
    <source>
        <dbReference type="NCBIfam" id="TIGR01798"/>
    </source>
</evidence>
<comment type="caution">
    <text evidence="11">The sequence shown here is derived from an EMBL/GenBank/DDBJ whole genome shotgun (WGS) entry which is preliminary data.</text>
</comment>
<feature type="active site" evidence="8">
    <location>
        <position position="313"/>
    </location>
</feature>
<dbReference type="Gene3D" id="1.10.580.10">
    <property type="entry name" value="Citrate Synthase, domain 1"/>
    <property type="match status" value="1"/>
</dbReference>
<evidence type="ECO:0000256" key="4">
    <source>
        <dbReference type="ARBA" id="ARBA00022679"/>
    </source>
</evidence>
<organism evidence="11 12">
    <name type="scientific">Brytella acorum</name>
    <dbReference type="NCBI Taxonomy" id="2959299"/>
    <lineage>
        <taxon>Bacteria</taxon>
        <taxon>Pseudomonadati</taxon>
        <taxon>Pseudomonadota</taxon>
        <taxon>Alphaproteobacteria</taxon>
        <taxon>Acetobacterales</taxon>
        <taxon>Acetobacteraceae</taxon>
        <taxon>Brytella</taxon>
    </lineage>
</organism>
<dbReference type="PIRSF" id="PIRSF001369">
    <property type="entry name" value="Citrate_synth"/>
    <property type="match status" value="1"/>
</dbReference>
<dbReference type="InterPro" id="IPR010953">
    <property type="entry name" value="Citrate_synthase_typ-I"/>
</dbReference>
<dbReference type="InterPro" id="IPR019810">
    <property type="entry name" value="Citrate_synthase_AS"/>
</dbReference>
<keyword evidence="11" id="KW-0012">Acyltransferase</keyword>
<dbReference type="PRINTS" id="PR00143">
    <property type="entry name" value="CITRTSNTHASE"/>
</dbReference>
<protein>
    <recommendedName>
        <fullName evidence="6 7">Citrate synthase</fullName>
    </recommendedName>
</protein>
<evidence type="ECO:0000313" key="12">
    <source>
        <dbReference type="Proteomes" id="UP001176960"/>
    </source>
</evidence>
<evidence type="ECO:0000256" key="3">
    <source>
        <dbReference type="ARBA" id="ARBA00022532"/>
    </source>
</evidence>
<dbReference type="PROSITE" id="PS00480">
    <property type="entry name" value="CITRATE_SYNTHASE"/>
    <property type="match status" value="1"/>
</dbReference>
<dbReference type="GO" id="GO:0036440">
    <property type="term" value="F:citrate synthase activity"/>
    <property type="evidence" value="ECO:0007669"/>
    <property type="project" value="UniProtKB-EC"/>
</dbReference>
<dbReference type="Gene3D" id="1.10.230.10">
    <property type="entry name" value="Cytochrome P450-Terp, domain 2"/>
    <property type="match status" value="1"/>
</dbReference>
<keyword evidence="4 7" id="KW-0808">Transferase</keyword>
<gene>
    <name evidence="11" type="ORF">LMG32879_001337</name>
</gene>
<dbReference type="PANTHER" id="PTHR42871:SF1">
    <property type="entry name" value="CITRATE SYNTHASE"/>
    <property type="match status" value="1"/>
</dbReference>
<proteinExistence type="inferred from homology"/>
<evidence type="ECO:0000256" key="10">
    <source>
        <dbReference type="RuleBase" id="RU003406"/>
    </source>
</evidence>
<dbReference type="InterPro" id="IPR036969">
    <property type="entry name" value="Citrate_synthase_sf"/>
</dbReference>
<comment type="pathway">
    <text evidence="1 9">Carbohydrate metabolism; tricarboxylic acid cycle; isocitrate from oxaloacetate: step 1/2.</text>
</comment>
<dbReference type="SUPFAM" id="SSF48256">
    <property type="entry name" value="Citrate synthase"/>
    <property type="match status" value="1"/>
</dbReference>
<evidence type="ECO:0000256" key="8">
    <source>
        <dbReference type="PIRSR" id="PIRSR001369-1"/>
    </source>
</evidence>
<name>A0AA35UVZ4_9PROT</name>
<dbReference type="InterPro" id="IPR016143">
    <property type="entry name" value="Citrate_synth-like_sm_a-sub"/>
</dbReference>
<dbReference type="InterPro" id="IPR002020">
    <property type="entry name" value="Citrate_synthase"/>
</dbReference>
<dbReference type="EMBL" id="CATKSH010000006">
    <property type="protein sequence ID" value="CAI9120504.1"/>
    <property type="molecule type" value="Genomic_DNA"/>
</dbReference>
<evidence type="ECO:0000256" key="2">
    <source>
        <dbReference type="ARBA" id="ARBA00010566"/>
    </source>
</evidence>
<reference evidence="11" key="1">
    <citation type="submission" date="2023-03" db="EMBL/GenBank/DDBJ databases">
        <authorList>
            <person name="Cleenwerck I."/>
        </authorList>
    </citation>
    <scope>NUCLEOTIDE SEQUENCE</scope>
    <source>
        <strain evidence="11">LMG 32879</strain>
    </source>
</reference>
<dbReference type="NCBIfam" id="NF004126">
    <property type="entry name" value="PRK05614.1"/>
    <property type="match status" value="1"/>
</dbReference>
<sequence>MGTNNTEGDVFTLSTPSGKELSFPHVKASVGPGGIDIRKLYAETELVAYDPGFGDTGSCESKITFIDGDKGILLYRGYPIEQLSENATFPEVSYLLLNGELPNAEQLETFNGDLRKHTMLHEQIRNFFNGFRRDAHPMAMLCGTVGALSAFYHDGLDITKPEDRELSAIRLIAKIPTIAAWAHSYSQGSPFVYPRNDLGFAENFLYMLFALPSDPTYKVNPILARAMDRILTLHADHEQNASTSTVRLAGSTGANPFACIASGIAALWGPAHGGANEAVLKMLAQIGDVKNIPAFIQKVKNKEDGVKLMGFGHRVYKNFDPRAKIMQQTCKEVLGELGIKDEPLLELAVELERIALEDDYFVSRKLYPNVDFYSGIILKAMGIPTSMFTVLFAVARTVGWVSQWKEMIEQPGQRISRPRQIYTGAPKRDFVPVGKRG</sequence>
<dbReference type="InterPro" id="IPR016142">
    <property type="entry name" value="Citrate_synth-like_lrg_a-sub"/>
</dbReference>
<dbReference type="AlphaFoldDB" id="A0AA35UVZ4"/>
<evidence type="ECO:0000256" key="5">
    <source>
        <dbReference type="ARBA" id="ARBA00049288"/>
    </source>
</evidence>
<feature type="active site" evidence="8">
    <location>
        <position position="371"/>
    </location>
</feature>
<dbReference type="RefSeq" id="WP_289840600.1">
    <property type="nucleotide sequence ID" value="NZ_CATKSH010000006.1"/>
</dbReference>